<dbReference type="SUPFAM" id="SSF55681">
    <property type="entry name" value="Class II aaRS and biotin synthetases"/>
    <property type="match status" value="1"/>
</dbReference>
<dbReference type="InterPro" id="IPR044136">
    <property type="entry name" value="Lys-tRNA-ligase_II_N"/>
</dbReference>
<evidence type="ECO:0000256" key="13">
    <source>
        <dbReference type="RuleBase" id="RU003748"/>
    </source>
</evidence>
<evidence type="ECO:0000259" key="14">
    <source>
        <dbReference type="PROSITE" id="PS50862"/>
    </source>
</evidence>
<dbReference type="NCBIfam" id="NF001756">
    <property type="entry name" value="PRK00484.1"/>
    <property type="match status" value="1"/>
</dbReference>
<gene>
    <name evidence="15" type="ORF">BOX15_Mlig028107g1</name>
</gene>
<evidence type="ECO:0000256" key="10">
    <source>
        <dbReference type="ARBA" id="ARBA00023146"/>
    </source>
</evidence>
<comment type="catalytic activity">
    <reaction evidence="12 13">
        <text>tRNA(Lys) + L-lysine + ATP = L-lysyl-tRNA(Lys) + AMP + diphosphate</text>
        <dbReference type="Rhea" id="RHEA:20792"/>
        <dbReference type="Rhea" id="RHEA-COMP:9696"/>
        <dbReference type="Rhea" id="RHEA-COMP:9697"/>
        <dbReference type="ChEBI" id="CHEBI:30616"/>
        <dbReference type="ChEBI" id="CHEBI:32551"/>
        <dbReference type="ChEBI" id="CHEBI:33019"/>
        <dbReference type="ChEBI" id="CHEBI:78442"/>
        <dbReference type="ChEBI" id="CHEBI:78529"/>
        <dbReference type="ChEBI" id="CHEBI:456215"/>
        <dbReference type="EC" id="6.1.1.6"/>
    </reaction>
</comment>
<dbReference type="PANTHER" id="PTHR42918:SF9">
    <property type="entry name" value="LYSINE--TRNA LIGASE"/>
    <property type="match status" value="1"/>
</dbReference>
<dbReference type="InterPro" id="IPR002313">
    <property type="entry name" value="Lys-tRNA-ligase_II"/>
</dbReference>
<keyword evidence="6" id="KW-0436">Ligase</keyword>
<dbReference type="Pfam" id="PF00152">
    <property type="entry name" value="tRNA-synt_2"/>
    <property type="match status" value="1"/>
</dbReference>
<dbReference type="Gene3D" id="2.40.50.140">
    <property type="entry name" value="Nucleic acid-binding proteins"/>
    <property type="match status" value="1"/>
</dbReference>
<dbReference type="FunFam" id="3.30.930.10:FF:000238">
    <property type="entry name" value="Lysine--tRNA ligase"/>
    <property type="match status" value="1"/>
</dbReference>
<evidence type="ECO:0000313" key="16">
    <source>
        <dbReference type="Proteomes" id="UP000215902"/>
    </source>
</evidence>
<keyword evidence="16" id="KW-1185">Reference proteome</keyword>
<dbReference type="InterPro" id="IPR034762">
    <property type="entry name" value="Lys-tRNA-ligase_II_bac/euk"/>
</dbReference>
<evidence type="ECO:0000256" key="4">
    <source>
        <dbReference type="ARBA" id="ARBA00015745"/>
    </source>
</evidence>
<name>A0A267ESI1_9PLAT</name>
<evidence type="ECO:0000313" key="15">
    <source>
        <dbReference type="EMBL" id="PAA64500.1"/>
    </source>
</evidence>
<accession>A0A267ESI1</accession>
<reference evidence="15 16" key="1">
    <citation type="submission" date="2017-06" db="EMBL/GenBank/DDBJ databases">
        <title>A platform for efficient transgenesis in Macrostomum lignano, a flatworm model organism for stem cell research.</title>
        <authorList>
            <person name="Berezikov E."/>
        </authorList>
    </citation>
    <scope>NUCLEOTIDE SEQUENCE [LARGE SCALE GENOMIC DNA]</scope>
    <source>
        <strain evidence="15">DV1</strain>
        <tissue evidence="15">Whole organism</tissue>
    </source>
</reference>
<proteinExistence type="inferred from homology"/>
<dbReference type="PANTHER" id="PTHR42918">
    <property type="entry name" value="LYSYL-TRNA SYNTHETASE"/>
    <property type="match status" value="1"/>
</dbReference>
<evidence type="ECO:0000256" key="3">
    <source>
        <dbReference type="ARBA" id="ARBA00013166"/>
    </source>
</evidence>
<evidence type="ECO:0000256" key="8">
    <source>
        <dbReference type="ARBA" id="ARBA00022840"/>
    </source>
</evidence>
<organism evidence="15 16">
    <name type="scientific">Macrostomum lignano</name>
    <dbReference type="NCBI Taxonomy" id="282301"/>
    <lineage>
        <taxon>Eukaryota</taxon>
        <taxon>Metazoa</taxon>
        <taxon>Spiralia</taxon>
        <taxon>Lophotrochozoa</taxon>
        <taxon>Platyhelminthes</taxon>
        <taxon>Rhabditophora</taxon>
        <taxon>Macrostomorpha</taxon>
        <taxon>Macrostomida</taxon>
        <taxon>Macrostomidae</taxon>
        <taxon>Macrostomum</taxon>
    </lineage>
</organism>
<dbReference type="GO" id="GO:0005739">
    <property type="term" value="C:mitochondrion"/>
    <property type="evidence" value="ECO:0007669"/>
    <property type="project" value="TreeGrafter"/>
</dbReference>
<dbReference type="InterPro" id="IPR018149">
    <property type="entry name" value="Lys-tRNA-synth_II_C"/>
</dbReference>
<dbReference type="Pfam" id="PF01336">
    <property type="entry name" value="tRNA_anti-codon"/>
    <property type="match status" value="1"/>
</dbReference>
<comment type="caution">
    <text evidence="15">The sequence shown here is derived from an EMBL/GenBank/DDBJ whole genome shotgun (WGS) entry which is preliminary data.</text>
</comment>
<dbReference type="CDD" id="cd00775">
    <property type="entry name" value="LysRS_core"/>
    <property type="match status" value="1"/>
</dbReference>
<dbReference type="NCBIfam" id="TIGR00499">
    <property type="entry name" value="lysS_bact"/>
    <property type="match status" value="1"/>
</dbReference>
<protein>
    <recommendedName>
        <fullName evidence="4 13">Lysine--tRNA ligase</fullName>
        <ecNumber evidence="3 13">6.1.1.6</ecNumber>
    </recommendedName>
    <alternativeName>
        <fullName evidence="11 13">Lysyl-tRNA synthetase</fullName>
    </alternativeName>
</protein>
<feature type="domain" description="Aminoacyl-transfer RNA synthetases class-II family profile" evidence="14">
    <location>
        <begin position="266"/>
        <end position="595"/>
    </location>
</feature>
<dbReference type="InterPro" id="IPR004364">
    <property type="entry name" value="Aa-tRNA-synt_II"/>
</dbReference>
<dbReference type="STRING" id="282301.A0A267ESI1"/>
<comment type="subcellular location">
    <subcellularLocation>
        <location evidence="1">Cytoplasm</location>
    </subcellularLocation>
</comment>
<keyword evidence="9" id="KW-0648">Protein biosynthesis</keyword>
<dbReference type="InterPro" id="IPR004365">
    <property type="entry name" value="NA-bd_OB_tRNA"/>
</dbReference>
<dbReference type="EC" id="6.1.1.6" evidence="3 13"/>
<dbReference type="EMBL" id="NIVC01001745">
    <property type="protein sequence ID" value="PAA64500.1"/>
    <property type="molecule type" value="Genomic_DNA"/>
</dbReference>
<evidence type="ECO:0000256" key="11">
    <source>
        <dbReference type="ARBA" id="ARBA00030563"/>
    </source>
</evidence>
<dbReference type="PIRSF" id="PIRSF039101">
    <property type="entry name" value="LysRS2"/>
    <property type="match status" value="1"/>
</dbReference>
<dbReference type="FunFam" id="2.40.50.140:FF:000050">
    <property type="entry name" value="Lysine--tRNA ligase"/>
    <property type="match status" value="1"/>
</dbReference>
<sequence>MQRLVSSIIRCSQITFTRPTISTTQNHILSLHKCLQFSARNMSAPGEKLSKNEQKRRLKAEQKAQEKAAKEAAAAAAAPANKTGAKAAAIDMDDIDPTKYFELRSAAIGAMKESGATPYPHKFHVSISLTDFIAKYGHLQAGQTEDVTVSIAGRIHSKRLQGSKLIFYDIRGEGTKLQILANAGNYTGPDFHKTNEELKRGDIVGVIGKPTRSAKGELSILPTEMRLLAPCLRQLPHLHYGLKDKETRFRQRHLDLIINSEVRQRFIMRARIITYVRRFLDQMGFLEVETPIMNVIPGGATAKPFVTHHNELDRDLYLRVAPELFLKQLIVGGFDRVYEIGRQFRNEGIDMTHNPEFTMCEFYMAYADYNDLMAITEQLLSGLVKELTGSHKIVYHAEEGVEWEVDFTPPFRRLDLYAELGKRLGVALPPPDTLGTEEARALFDRLCVERNVECQPPRTVPRLLDKLAGDFLETECINPTFLINHPQIMSPLAKWHRSIPGLTERFELFACRREICNAYTELNDPIVQRQLFEAQAAAKAQGDEEAMFVDETFLGALEMGLPPTAGWGLGLDRLAMFLTDTNNIKEVLFFPAMKPEANTESSGSAAAAASANHES</sequence>
<dbReference type="InterPro" id="IPR012340">
    <property type="entry name" value="NA-bd_OB-fold"/>
</dbReference>
<dbReference type="GO" id="GO:0000049">
    <property type="term" value="F:tRNA binding"/>
    <property type="evidence" value="ECO:0007669"/>
    <property type="project" value="TreeGrafter"/>
</dbReference>
<keyword evidence="7" id="KW-0547">Nucleotide-binding</keyword>
<dbReference type="GO" id="GO:0017101">
    <property type="term" value="C:aminoacyl-tRNA synthetase multienzyme complex"/>
    <property type="evidence" value="ECO:0007669"/>
    <property type="project" value="TreeGrafter"/>
</dbReference>
<evidence type="ECO:0000256" key="6">
    <source>
        <dbReference type="ARBA" id="ARBA00022598"/>
    </source>
</evidence>
<evidence type="ECO:0000256" key="1">
    <source>
        <dbReference type="ARBA" id="ARBA00004496"/>
    </source>
</evidence>
<dbReference type="PRINTS" id="PR00982">
    <property type="entry name" value="TRNASYNTHLYS"/>
</dbReference>
<dbReference type="InterPro" id="IPR006195">
    <property type="entry name" value="aa-tRNA-synth_II"/>
</dbReference>
<dbReference type="OrthoDB" id="21243at2759"/>
<dbReference type="GO" id="GO:0005829">
    <property type="term" value="C:cytosol"/>
    <property type="evidence" value="ECO:0007669"/>
    <property type="project" value="TreeGrafter"/>
</dbReference>
<dbReference type="GO" id="GO:0004824">
    <property type="term" value="F:lysine-tRNA ligase activity"/>
    <property type="evidence" value="ECO:0007669"/>
    <property type="project" value="UniProtKB-EC"/>
</dbReference>
<keyword evidence="10" id="KW-0030">Aminoacyl-tRNA synthetase</keyword>
<dbReference type="AlphaFoldDB" id="A0A267ESI1"/>
<dbReference type="GO" id="GO:0006430">
    <property type="term" value="P:lysyl-tRNA aminoacylation"/>
    <property type="evidence" value="ECO:0007669"/>
    <property type="project" value="InterPro"/>
</dbReference>
<dbReference type="Proteomes" id="UP000215902">
    <property type="component" value="Unassembled WGS sequence"/>
</dbReference>
<dbReference type="GO" id="GO:0005524">
    <property type="term" value="F:ATP binding"/>
    <property type="evidence" value="ECO:0007669"/>
    <property type="project" value="UniProtKB-KW"/>
</dbReference>
<keyword evidence="8" id="KW-0067">ATP-binding</keyword>
<dbReference type="SUPFAM" id="SSF50249">
    <property type="entry name" value="Nucleic acid-binding proteins"/>
    <property type="match status" value="1"/>
</dbReference>
<evidence type="ECO:0000256" key="9">
    <source>
        <dbReference type="ARBA" id="ARBA00022917"/>
    </source>
</evidence>
<dbReference type="PROSITE" id="PS50862">
    <property type="entry name" value="AA_TRNA_LIGASE_II"/>
    <property type="match status" value="1"/>
</dbReference>
<evidence type="ECO:0000256" key="12">
    <source>
        <dbReference type="ARBA" id="ARBA00048573"/>
    </source>
</evidence>
<keyword evidence="5" id="KW-0963">Cytoplasm</keyword>
<evidence type="ECO:0000256" key="7">
    <source>
        <dbReference type="ARBA" id="ARBA00022741"/>
    </source>
</evidence>
<evidence type="ECO:0000256" key="2">
    <source>
        <dbReference type="ARBA" id="ARBA00008226"/>
    </source>
</evidence>
<dbReference type="HAMAP" id="MF_00252">
    <property type="entry name" value="Lys_tRNA_synth_class2"/>
    <property type="match status" value="1"/>
</dbReference>
<comment type="similarity">
    <text evidence="2">Belongs to the class-II aminoacyl-tRNA synthetase family.</text>
</comment>
<evidence type="ECO:0000256" key="5">
    <source>
        <dbReference type="ARBA" id="ARBA00022490"/>
    </source>
</evidence>
<dbReference type="Gene3D" id="3.30.930.10">
    <property type="entry name" value="Bira Bifunctional Protein, Domain 2"/>
    <property type="match status" value="1"/>
</dbReference>
<dbReference type="InterPro" id="IPR045864">
    <property type="entry name" value="aa-tRNA-synth_II/BPL/LPL"/>
</dbReference>
<dbReference type="CDD" id="cd04322">
    <property type="entry name" value="LysRS_N"/>
    <property type="match status" value="1"/>
</dbReference>